<dbReference type="InterPro" id="IPR000601">
    <property type="entry name" value="PKD_dom"/>
</dbReference>
<feature type="domain" description="PKD" evidence="2">
    <location>
        <begin position="336"/>
        <end position="373"/>
    </location>
</feature>
<dbReference type="InterPro" id="IPR011889">
    <property type="entry name" value="Liste_lipo_26"/>
</dbReference>
<dbReference type="InterPro" id="IPR005046">
    <property type="entry name" value="DUF285"/>
</dbReference>
<evidence type="ECO:0000313" key="3">
    <source>
        <dbReference type="EMBL" id="TVU85149.1"/>
    </source>
</evidence>
<sequence length="672" mass="73836">MRALNIFLLYYLPLLKVRTLRHFKGKKMTTNRLFIFKHIFILCILFTLSACGGGSGSAEKSDTGTNSNLDITAPVITLNGSQAITLNIGNSYQELGASASDDKDGSVSVSVSGSLNLNQAGVYTFTYTATDSAGNSSSVIRTITVVAPDDTQAPTITLNGEKSISLELGESYQELGAQAQDNVDGTVSVAISGSVDESTPGDYTITYTAVDSAGNTGSITRKVTVLEAKDTSPPLLTLIGKEYIKLFLNEEYSEQGASALDDFDGAISATVFGEVDVKNTGVYIVTYTATDKAGNTASIERTVEVVIPREFITTWKTDNTQLFSTDANTIKIATKGEGYNFQIEWGDGTIDRNVVNTITHTYDTSGTYTIKISGDFPRFYFDEMQADWNKLITIEQWGDIRWTSMERAFINCSNLVINALDTPDLSNVTNLSYMFSYAQSFNQDINDWDVSTITDMTGMFQGAILFDQALESWDVSRVVRMGHMFDGATNFNQDISNWDTASLKDMIRMFNNASQFNQPIGRWTVGGVYRMTGLFANAVSFNQDLGDWKVGFVFYMGNMFDGASAFNQDIGRWNVSDVAYMNSMFRNAVSFDQNLSDWDISNLSDMRSMFEGIALSVENYDALLNGWSKLSTPPLKIGFHAGNSQYSEAGKTGRDILTNIHEWNIADGGLVQ</sequence>
<gene>
    <name evidence="3" type="ORF">FQP85_05765</name>
</gene>
<proteinExistence type="predicted"/>
<evidence type="ECO:0000259" key="2">
    <source>
        <dbReference type="PROSITE" id="PS50093"/>
    </source>
</evidence>
<evidence type="ECO:0000313" key="4">
    <source>
        <dbReference type="Proteomes" id="UP000317938"/>
    </source>
</evidence>
<dbReference type="InterPro" id="IPR032179">
    <property type="entry name" value="Cry22Aa_Ig-like"/>
</dbReference>
<dbReference type="Gene3D" id="2.60.40.10">
    <property type="entry name" value="Immunoglobulins"/>
    <property type="match status" value="3"/>
</dbReference>
<dbReference type="Proteomes" id="UP000317938">
    <property type="component" value="Unassembled WGS sequence"/>
</dbReference>
<organism evidence="3 4">
    <name type="scientific">Pseudoalteromonas neustonica</name>
    <dbReference type="NCBI Taxonomy" id="1840331"/>
    <lineage>
        <taxon>Bacteria</taxon>
        <taxon>Pseudomonadati</taxon>
        <taxon>Pseudomonadota</taxon>
        <taxon>Gammaproteobacteria</taxon>
        <taxon>Alteromonadales</taxon>
        <taxon>Pseudoalteromonadaceae</taxon>
        <taxon>Pseudoalteromonas</taxon>
    </lineage>
</organism>
<dbReference type="Pfam" id="PF16403">
    <property type="entry name" value="Bact_surface_Ig-like"/>
    <property type="match status" value="3"/>
</dbReference>
<keyword evidence="1" id="KW-0727">SH2 domain</keyword>
<evidence type="ECO:0000256" key="1">
    <source>
        <dbReference type="ARBA" id="ARBA00022999"/>
    </source>
</evidence>
<reference evidence="3 4" key="1">
    <citation type="submission" date="2019-07" db="EMBL/GenBank/DDBJ databases">
        <title>Diversity of Bacteria from Kongsfjorden, Arctic.</title>
        <authorList>
            <person name="Yu Y."/>
        </authorList>
    </citation>
    <scope>NUCLEOTIDE SEQUENCE [LARGE SCALE GENOMIC DNA]</scope>
    <source>
        <strain evidence="3 4">SM1927</strain>
    </source>
</reference>
<dbReference type="PANTHER" id="PTHR15127">
    <property type="entry name" value="HEAVYWEIGHT, ISOFORM A"/>
    <property type="match status" value="1"/>
</dbReference>
<dbReference type="EMBL" id="VNFF01000004">
    <property type="protein sequence ID" value="TVU85149.1"/>
    <property type="molecule type" value="Genomic_DNA"/>
</dbReference>
<keyword evidence="4" id="KW-1185">Reference proteome</keyword>
<dbReference type="PANTHER" id="PTHR15127:SF32">
    <property type="entry name" value="HEAVYWEIGHT, ISOFORM A"/>
    <property type="match status" value="1"/>
</dbReference>
<dbReference type="SUPFAM" id="SSF49299">
    <property type="entry name" value="PKD domain"/>
    <property type="match status" value="2"/>
</dbReference>
<accession>A0ABY3FHK2</accession>
<dbReference type="InterPro" id="IPR051846">
    <property type="entry name" value="SH2_domain_adapters"/>
</dbReference>
<protein>
    <submittedName>
        <fullName evidence="3">BspA family leucine-rich repeat surface protein</fullName>
    </submittedName>
</protein>
<dbReference type="Pfam" id="PF03382">
    <property type="entry name" value="DUF285"/>
    <property type="match status" value="1"/>
</dbReference>
<name>A0ABY3FHK2_9GAMM</name>
<dbReference type="InterPro" id="IPR035986">
    <property type="entry name" value="PKD_dom_sf"/>
</dbReference>
<comment type="caution">
    <text evidence="3">The sequence shown here is derived from an EMBL/GenBank/DDBJ whole genome shotgun (WGS) entry which is preliminary data.</text>
</comment>
<dbReference type="PROSITE" id="PS50093">
    <property type="entry name" value="PKD"/>
    <property type="match status" value="1"/>
</dbReference>
<dbReference type="NCBIfam" id="TIGR02167">
    <property type="entry name" value="Liste_lipo_26"/>
    <property type="match status" value="1"/>
</dbReference>
<dbReference type="InterPro" id="IPR013783">
    <property type="entry name" value="Ig-like_fold"/>
</dbReference>